<keyword evidence="4" id="KW-0808">Transferase</keyword>
<evidence type="ECO:0000259" key="8">
    <source>
        <dbReference type="PROSITE" id="PS50112"/>
    </source>
</evidence>
<dbReference type="Gene3D" id="3.30.565.10">
    <property type="entry name" value="Histidine kinase-like ATPase, C-terminal domain"/>
    <property type="match status" value="1"/>
</dbReference>
<dbReference type="CDD" id="cd00082">
    <property type="entry name" value="HisKA"/>
    <property type="match status" value="1"/>
</dbReference>
<evidence type="ECO:0000256" key="1">
    <source>
        <dbReference type="ARBA" id="ARBA00000085"/>
    </source>
</evidence>
<dbReference type="InterPro" id="IPR036097">
    <property type="entry name" value="HisK_dim/P_sf"/>
</dbReference>
<dbReference type="SUPFAM" id="SSF55874">
    <property type="entry name" value="ATPase domain of HSP90 chaperone/DNA topoisomerase II/histidine kinase"/>
    <property type="match status" value="1"/>
</dbReference>
<dbReference type="InterPro" id="IPR004358">
    <property type="entry name" value="Sig_transdc_His_kin-like_C"/>
</dbReference>
<dbReference type="EMBL" id="JALGCL010000003">
    <property type="protein sequence ID" value="MCJ0826278.1"/>
    <property type="molecule type" value="Genomic_DNA"/>
</dbReference>
<feature type="domain" description="PAS" evidence="8">
    <location>
        <begin position="17"/>
        <end position="87"/>
    </location>
</feature>
<protein>
    <recommendedName>
        <fullName evidence="2">histidine kinase</fullName>
        <ecNumber evidence="2">2.7.13.3</ecNumber>
    </recommendedName>
</protein>
<dbReference type="InterPro" id="IPR036890">
    <property type="entry name" value="HATPase_C_sf"/>
</dbReference>
<dbReference type="CDD" id="cd00130">
    <property type="entry name" value="PAS"/>
    <property type="match status" value="1"/>
</dbReference>
<dbReference type="SUPFAM" id="SSF47384">
    <property type="entry name" value="Homodimeric domain of signal transducing histidine kinase"/>
    <property type="match status" value="1"/>
</dbReference>
<dbReference type="InterPro" id="IPR035965">
    <property type="entry name" value="PAS-like_dom_sf"/>
</dbReference>
<keyword evidence="5" id="KW-0418">Kinase</keyword>
<evidence type="ECO:0000259" key="7">
    <source>
        <dbReference type="PROSITE" id="PS50109"/>
    </source>
</evidence>
<name>A0ABT0A5J9_9GAMM</name>
<dbReference type="PROSITE" id="PS50109">
    <property type="entry name" value="HIS_KIN"/>
    <property type="match status" value="1"/>
</dbReference>
<reference evidence="9 10" key="1">
    <citation type="submission" date="2022-03" db="EMBL/GenBank/DDBJ databases">
        <title>Luteimonas soily sp. nov., a novel bacterium isolated from the soil.</title>
        <authorList>
            <person name="Zhang X."/>
        </authorList>
    </citation>
    <scope>NUCLEOTIDE SEQUENCE [LARGE SCALE GENOMIC DNA]</scope>
    <source>
        <strain evidence="9 10">50</strain>
    </source>
</reference>
<keyword evidence="6" id="KW-0472">Membrane</keyword>
<dbReference type="InterPro" id="IPR005467">
    <property type="entry name" value="His_kinase_dom"/>
</dbReference>
<dbReference type="GO" id="GO:0005524">
    <property type="term" value="F:ATP binding"/>
    <property type="evidence" value="ECO:0007669"/>
    <property type="project" value="UniProtKB-KW"/>
</dbReference>
<keyword evidence="9" id="KW-0547">Nucleotide-binding</keyword>
<accession>A0ABT0A5J9</accession>
<feature type="domain" description="Histidine kinase" evidence="7">
    <location>
        <begin position="163"/>
        <end position="376"/>
    </location>
</feature>
<dbReference type="InterPro" id="IPR013656">
    <property type="entry name" value="PAS_4"/>
</dbReference>
<dbReference type="PANTHER" id="PTHR42878:SF15">
    <property type="entry name" value="BACTERIOPHYTOCHROME"/>
    <property type="match status" value="1"/>
</dbReference>
<evidence type="ECO:0000313" key="9">
    <source>
        <dbReference type="EMBL" id="MCJ0826278.1"/>
    </source>
</evidence>
<dbReference type="InterPro" id="IPR050351">
    <property type="entry name" value="BphY/WalK/GraS-like"/>
</dbReference>
<dbReference type="Pfam" id="PF08448">
    <property type="entry name" value="PAS_4"/>
    <property type="match status" value="1"/>
</dbReference>
<dbReference type="InterPro" id="IPR003594">
    <property type="entry name" value="HATPase_dom"/>
</dbReference>
<dbReference type="InterPro" id="IPR003661">
    <property type="entry name" value="HisK_dim/P_dom"/>
</dbReference>
<evidence type="ECO:0000256" key="4">
    <source>
        <dbReference type="ARBA" id="ARBA00022679"/>
    </source>
</evidence>
<dbReference type="EC" id="2.7.13.3" evidence="2"/>
<keyword evidence="9" id="KW-0067">ATP-binding</keyword>
<dbReference type="PROSITE" id="PS50112">
    <property type="entry name" value="PAS"/>
    <property type="match status" value="1"/>
</dbReference>
<dbReference type="InterPro" id="IPR000014">
    <property type="entry name" value="PAS"/>
</dbReference>
<dbReference type="Proteomes" id="UP001165423">
    <property type="component" value="Unassembled WGS sequence"/>
</dbReference>
<dbReference type="SMART" id="SM00388">
    <property type="entry name" value="HisKA"/>
    <property type="match status" value="1"/>
</dbReference>
<dbReference type="SMART" id="SM00387">
    <property type="entry name" value="HATPase_c"/>
    <property type="match status" value="1"/>
</dbReference>
<dbReference type="Pfam" id="PF00512">
    <property type="entry name" value="HisKA"/>
    <property type="match status" value="1"/>
</dbReference>
<dbReference type="SUPFAM" id="SSF55785">
    <property type="entry name" value="PYP-like sensor domain (PAS domain)"/>
    <property type="match status" value="1"/>
</dbReference>
<organism evidence="9 10">
    <name type="scientific">Cognatiluteimonas sedimenti</name>
    <dbReference type="NCBI Taxonomy" id="2927791"/>
    <lineage>
        <taxon>Bacteria</taxon>
        <taxon>Pseudomonadati</taxon>
        <taxon>Pseudomonadota</taxon>
        <taxon>Gammaproteobacteria</taxon>
        <taxon>Lysobacterales</taxon>
        <taxon>Lysobacteraceae</taxon>
        <taxon>Cognatiluteimonas</taxon>
    </lineage>
</organism>
<keyword evidence="3" id="KW-0597">Phosphoprotein</keyword>
<proteinExistence type="predicted"/>
<dbReference type="Pfam" id="PF02518">
    <property type="entry name" value="HATPase_c"/>
    <property type="match status" value="1"/>
</dbReference>
<dbReference type="Gene3D" id="1.10.287.130">
    <property type="match status" value="1"/>
</dbReference>
<comment type="caution">
    <text evidence="9">The sequence shown here is derived from an EMBL/GenBank/DDBJ whole genome shotgun (WGS) entry which is preliminary data.</text>
</comment>
<evidence type="ECO:0000256" key="6">
    <source>
        <dbReference type="ARBA" id="ARBA00023136"/>
    </source>
</evidence>
<dbReference type="SMART" id="SM00091">
    <property type="entry name" value="PAS"/>
    <property type="match status" value="1"/>
</dbReference>
<evidence type="ECO:0000256" key="2">
    <source>
        <dbReference type="ARBA" id="ARBA00012438"/>
    </source>
</evidence>
<dbReference type="Gene3D" id="3.30.450.20">
    <property type="entry name" value="PAS domain"/>
    <property type="match status" value="1"/>
</dbReference>
<comment type="catalytic activity">
    <reaction evidence="1">
        <text>ATP + protein L-histidine = ADP + protein N-phospho-L-histidine.</text>
        <dbReference type="EC" id="2.7.13.3"/>
    </reaction>
</comment>
<evidence type="ECO:0000313" key="10">
    <source>
        <dbReference type="Proteomes" id="UP001165423"/>
    </source>
</evidence>
<sequence length="386" mass="41403">MPAVVPPMFAPERAAAEDPLYRLALQSLAGGVAIVDLEGRWLDVNPAFARRLGREPQALRGQPVALSVAPADAAAVQAYLLALAAGRDPAEPWPAREGGEGEGLLPAAVSPSLLRDAGGRPRGLLLQLPPASPRSEQALRQALVERDATVQAQARQQEVFAYGISHDLRAPLRAIENFAALLARQSAALDATGRDHLQRIRAAATRMAGLIDALLDLSRVDRAQLAPAPVDLGLLAGLALAELQELEPARAVECDIAPGLVVHGDERQLRMLVTQLLRNAWNFSAERERVRIAVAGERVDDVLRVAIRDHGSGFDMRYAEKLFEPFQRLHGPEQGSGNGIGLAIARRIVERHGGRLWAQSEPGVGSSFQFELPAAQAAPDPDERSA</sequence>
<evidence type="ECO:0000256" key="5">
    <source>
        <dbReference type="ARBA" id="ARBA00022777"/>
    </source>
</evidence>
<dbReference type="PRINTS" id="PR00344">
    <property type="entry name" value="BCTRLSENSOR"/>
</dbReference>
<keyword evidence="10" id="KW-1185">Reference proteome</keyword>
<evidence type="ECO:0000256" key="3">
    <source>
        <dbReference type="ARBA" id="ARBA00022553"/>
    </source>
</evidence>
<dbReference type="NCBIfam" id="TIGR00229">
    <property type="entry name" value="sensory_box"/>
    <property type="match status" value="1"/>
</dbReference>
<dbReference type="PANTHER" id="PTHR42878">
    <property type="entry name" value="TWO-COMPONENT HISTIDINE KINASE"/>
    <property type="match status" value="1"/>
</dbReference>
<gene>
    <name evidence="9" type="ORF">MQC88_10010</name>
</gene>
<dbReference type="RefSeq" id="WP_243321596.1">
    <property type="nucleotide sequence ID" value="NZ_JALGCL010000003.1"/>
</dbReference>